<name>A0A834SDN6_9FABA</name>
<proteinExistence type="predicted"/>
<dbReference type="AlphaFoldDB" id="A0A834SDN6"/>
<keyword evidence="2" id="KW-1185">Reference proteome</keyword>
<dbReference type="Proteomes" id="UP000634136">
    <property type="component" value="Unassembled WGS sequence"/>
</dbReference>
<organism evidence="1 2">
    <name type="scientific">Senna tora</name>
    <dbReference type="NCBI Taxonomy" id="362788"/>
    <lineage>
        <taxon>Eukaryota</taxon>
        <taxon>Viridiplantae</taxon>
        <taxon>Streptophyta</taxon>
        <taxon>Embryophyta</taxon>
        <taxon>Tracheophyta</taxon>
        <taxon>Spermatophyta</taxon>
        <taxon>Magnoliopsida</taxon>
        <taxon>eudicotyledons</taxon>
        <taxon>Gunneridae</taxon>
        <taxon>Pentapetalae</taxon>
        <taxon>rosids</taxon>
        <taxon>fabids</taxon>
        <taxon>Fabales</taxon>
        <taxon>Fabaceae</taxon>
        <taxon>Caesalpinioideae</taxon>
        <taxon>Cassia clade</taxon>
        <taxon>Senna</taxon>
    </lineage>
</organism>
<comment type="caution">
    <text evidence="1">The sequence shown here is derived from an EMBL/GenBank/DDBJ whole genome shotgun (WGS) entry which is preliminary data.</text>
</comment>
<reference evidence="1" key="1">
    <citation type="submission" date="2020-09" db="EMBL/GenBank/DDBJ databases">
        <title>Genome-Enabled Discovery of Anthraquinone Biosynthesis in Senna tora.</title>
        <authorList>
            <person name="Kang S.-H."/>
            <person name="Pandey R.P."/>
            <person name="Lee C.-M."/>
            <person name="Sim J.-S."/>
            <person name="Jeong J.-T."/>
            <person name="Choi B.-S."/>
            <person name="Jung M."/>
            <person name="Ginzburg D."/>
            <person name="Zhao K."/>
            <person name="Won S.Y."/>
            <person name="Oh T.-J."/>
            <person name="Yu Y."/>
            <person name="Kim N.-H."/>
            <person name="Lee O.R."/>
            <person name="Lee T.-H."/>
            <person name="Bashyal P."/>
            <person name="Kim T.-S."/>
            <person name="Lee W.-H."/>
            <person name="Kawkins C."/>
            <person name="Kim C.-K."/>
            <person name="Kim J.S."/>
            <person name="Ahn B.O."/>
            <person name="Rhee S.Y."/>
            <person name="Sohng J.K."/>
        </authorList>
    </citation>
    <scope>NUCLEOTIDE SEQUENCE</scope>
    <source>
        <tissue evidence="1">Leaf</tissue>
    </source>
</reference>
<evidence type="ECO:0000313" key="2">
    <source>
        <dbReference type="Proteomes" id="UP000634136"/>
    </source>
</evidence>
<evidence type="ECO:0000313" key="1">
    <source>
        <dbReference type="EMBL" id="KAF7801339.1"/>
    </source>
</evidence>
<gene>
    <name evidence="1" type="ORF">G2W53_040450</name>
</gene>
<dbReference type="EMBL" id="JAAIUW010000013">
    <property type="protein sequence ID" value="KAF7801339.1"/>
    <property type="molecule type" value="Genomic_DNA"/>
</dbReference>
<sequence>MATMEVVVAVRVRGKNDIFHPIPSW</sequence>
<protein>
    <submittedName>
        <fullName evidence="1">Uncharacterized protein</fullName>
    </submittedName>
</protein>
<accession>A0A834SDN6</accession>